<dbReference type="InterPro" id="IPR034595">
    <property type="entry name" value="NDUFAF8"/>
</dbReference>
<name>A0AAR5P4V3_DENPD</name>
<dbReference type="GO" id="GO:0032981">
    <property type="term" value="P:mitochondrial respiratory chain complex I assembly"/>
    <property type="evidence" value="ECO:0007669"/>
    <property type="project" value="InterPro"/>
</dbReference>
<reference evidence="2" key="1">
    <citation type="journal article" date="2013" name="Genome Biol.">
        <title>Draft genome of the mountain pine beetle, Dendroctonus ponderosae Hopkins, a major forest pest.</title>
        <authorList>
            <person name="Keeling C.I."/>
            <person name="Yuen M.M."/>
            <person name="Liao N.Y."/>
            <person name="Docking T.R."/>
            <person name="Chan S.K."/>
            <person name="Taylor G.A."/>
            <person name="Palmquist D.L."/>
            <person name="Jackman S.D."/>
            <person name="Nguyen A."/>
            <person name="Li M."/>
            <person name="Henderson H."/>
            <person name="Janes J.K."/>
            <person name="Zhao Y."/>
            <person name="Pandoh P."/>
            <person name="Moore R."/>
            <person name="Sperling F.A."/>
            <person name="Huber D.P."/>
            <person name="Birol I."/>
            <person name="Jones S.J."/>
            <person name="Bohlmann J."/>
        </authorList>
    </citation>
    <scope>NUCLEOTIDE SEQUENCE</scope>
</reference>
<dbReference type="EnsemblMetazoa" id="XM_019900062.1">
    <property type="protein sequence ID" value="XP_019755621.1"/>
    <property type="gene ID" value="LOC109534393"/>
</dbReference>
<dbReference type="AlphaFoldDB" id="A0AAR5P4V3"/>
<reference evidence="1" key="2">
    <citation type="submission" date="2024-08" db="UniProtKB">
        <authorList>
            <consortium name="EnsemblMetazoa"/>
        </authorList>
    </citation>
    <scope>IDENTIFICATION</scope>
</reference>
<dbReference type="GO" id="GO:0005739">
    <property type="term" value="C:mitochondrion"/>
    <property type="evidence" value="ECO:0007669"/>
    <property type="project" value="InterPro"/>
</dbReference>
<protein>
    <recommendedName>
        <fullName evidence="3">IMS import disulfide relay-system CHCH-CHCH-like Cx9C domain-containing protein</fullName>
    </recommendedName>
</protein>
<proteinExistence type="predicted"/>
<evidence type="ECO:0000313" key="2">
    <source>
        <dbReference type="Proteomes" id="UP000019118"/>
    </source>
</evidence>
<dbReference type="PANTHER" id="PTHR34561">
    <property type="entry name" value="NADH DEHYDROGENASE [UBIQUINONE] 1 ALPHA SUBCOMPLEX ASSEMBLY FACTOR 8"/>
    <property type="match status" value="1"/>
</dbReference>
<dbReference type="PANTHER" id="PTHR34561:SF1">
    <property type="entry name" value="NADH DEHYDROGENASE [UBIQUINONE] 1 ALPHA SUBCOMPLEX ASSEMBLY FACTOR 8"/>
    <property type="match status" value="1"/>
</dbReference>
<evidence type="ECO:0008006" key="3">
    <source>
        <dbReference type="Google" id="ProtNLM"/>
    </source>
</evidence>
<sequence>MESVSKAKQRFKQYPLIFGKCGKEASVYATCVLKQDNLMKDNCVTEFQGFKTCLQMSAAKLKTRI</sequence>
<dbReference type="GeneID" id="109534393"/>
<keyword evidence="2" id="KW-1185">Reference proteome</keyword>
<accession>A0AAR5P4V3</accession>
<dbReference type="RefSeq" id="XP_019755621.1">
    <property type="nucleotide sequence ID" value="XM_019900062.2"/>
</dbReference>
<evidence type="ECO:0000313" key="1">
    <source>
        <dbReference type="EnsemblMetazoa" id="XP_019755621.1"/>
    </source>
</evidence>
<dbReference type="Proteomes" id="UP000019118">
    <property type="component" value="Unassembled WGS sequence"/>
</dbReference>
<organism evidence="1 2">
    <name type="scientific">Dendroctonus ponderosae</name>
    <name type="common">Mountain pine beetle</name>
    <dbReference type="NCBI Taxonomy" id="77166"/>
    <lineage>
        <taxon>Eukaryota</taxon>
        <taxon>Metazoa</taxon>
        <taxon>Ecdysozoa</taxon>
        <taxon>Arthropoda</taxon>
        <taxon>Hexapoda</taxon>
        <taxon>Insecta</taxon>
        <taxon>Pterygota</taxon>
        <taxon>Neoptera</taxon>
        <taxon>Endopterygota</taxon>
        <taxon>Coleoptera</taxon>
        <taxon>Polyphaga</taxon>
        <taxon>Cucujiformia</taxon>
        <taxon>Curculionidae</taxon>
        <taxon>Scolytinae</taxon>
        <taxon>Dendroctonus</taxon>
    </lineage>
</organism>